<reference evidence="8" key="1">
    <citation type="submission" date="2020-07" db="EMBL/GenBank/DDBJ databases">
        <title>Huge and variable diversity of episymbiotic CPR bacteria and DPANN archaea in groundwater ecosystems.</title>
        <authorList>
            <person name="He C.Y."/>
            <person name="Keren R."/>
            <person name="Whittaker M."/>
            <person name="Farag I.F."/>
            <person name="Doudna J."/>
            <person name="Cate J.H.D."/>
            <person name="Banfield J.F."/>
        </authorList>
    </citation>
    <scope>NUCLEOTIDE SEQUENCE</scope>
    <source>
        <strain evidence="8">NC_groundwater_580_Pr5_B-0.1um_64_19</strain>
    </source>
</reference>
<dbReference type="EC" id="2.7.1.24" evidence="5 6"/>
<dbReference type="PANTHER" id="PTHR10695">
    <property type="entry name" value="DEPHOSPHO-COA KINASE-RELATED"/>
    <property type="match status" value="1"/>
</dbReference>
<dbReference type="GO" id="GO:0004140">
    <property type="term" value="F:dephospho-CoA kinase activity"/>
    <property type="evidence" value="ECO:0007669"/>
    <property type="project" value="UniProtKB-UniRule"/>
</dbReference>
<name>A0A932A9C2_9BACT</name>
<dbReference type="EMBL" id="JACPNR010000011">
    <property type="protein sequence ID" value="MBI2679039.1"/>
    <property type="molecule type" value="Genomic_DNA"/>
</dbReference>
<dbReference type="Pfam" id="PF01121">
    <property type="entry name" value="CoaE"/>
    <property type="match status" value="1"/>
</dbReference>
<comment type="similarity">
    <text evidence="1 5">Belongs to the CoaE family.</text>
</comment>
<dbReference type="PANTHER" id="PTHR10695:SF46">
    <property type="entry name" value="BIFUNCTIONAL COENZYME A SYNTHASE-RELATED"/>
    <property type="match status" value="1"/>
</dbReference>
<keyword evidence="3 5" id="KW-0067">ATP-binding</keyword>
<dbReference type="InterPro" id="IPR001977">
    <property type="entry name" value="Depp_CoAkinase"/>
</dbReference>
<keyword evidence="2 5" id="KW-0547">Nucleotide-binding</keyword>
<feature type="region of interest" description="Disordered" evidence="7">
    <location>
        <begin position="148"/>
        <end position="177"/>
    </location>
</feature>
<comment type="pathway">
    <text evidence="5">Cofactor biosynthesis; coenzyme A biosynthesis; CoA from (R)-pantothenate: step 5/5.</text>
</comment>
<dbReference type="GO" id="GO:0005524">
    <property type="term" value="F:ATP binding"/>
    <property type="evidence" value="ECO:0007669"/>
    <property type="project" value="UniProtKB-UniRule"/>
</dbReference>
<keyword evidence="4 5" id="KW-0173">Coenzyme A biosynthesis</keyword>
<dbReference type="NCBIfam" id="TIGR00152">
    <property type="entry name" value="dephospho-CoA kinase"/>
    <property type="match status" value="1"/>
</dbReference>
<keyword evidence="5" id="KW-0963">Cytoplasm</keyword>
<accession>A0A932A9C2</accession>
<dbReference type="InterPro" id="IPR027417">
    <property type="entry name" value="P-loop_NTPase"/>
</dbReference>
<comment type="subcellular location">
    <subcellularLocation>
        <location evidence="5">Cytoplasm</location>
    </subcellularLocation>
</comment>
<comment type="caution">
    <text evidence="8">The sequence shown here is derived from an EMBL/GenBank/DDBJ whole genome shotgun (WGS) entry which is preliminary data.</text>
</comment>
<comment type="function">
    <text evidence="5">Catalyzes the phosphorylation of the 3'-hydroxyl group of dephosphocoenzyme A to form coenzyme A.</text>
</comment>
<dbReference type="Gene3D" id="3.40.50.300">
    <property type="entry name" value="P-loop containing nucleotide triphosphate hydrolases"/>
    <property type="match status" value="1"/>
</dbReference>
<evidence type="ECO:0000256" key="5">
    <source>
        <dbReference type="HAMAP-Rule" id="MF_00376"/>
    </source>
</evidence>
<evidence type="ECO:0000313" key="9">
    <source>
        <dbReference type="Proteomes" id="UP000779809"/>
    </source>
</evidence>
<dbReference type="AlphaFoldDB" id="A0A932A9C2"/>
<evidence type="ECO:0000313" key="8">
    <source>
        <dbReference type="EMBL" id="MBI2679039.1"/>
    </source>
</evidence>
<keyword evidence="5 8" id="KW-0808">Transferase</keyword>
<dbReference type="GO" id="GO:0005737">
    <property type="term" value="C:cytoplasm"/>
    <property type="evidence" value="ECO:0007669"/>
    <property type="project" value="UniProtKB-SubCell"/>
</dbReference>
<evidence type="ECO:0000256" key="6">
    <source>
        <dbReference type="NCBIfam" id="TIGR00152"/>
    </source>
</evidence>
<dbReference type="HAMAP" id="MF_00376">
    <property type="entry name" value="Dephospho_CoA_kinase"/>
    <property type="match status" value="1"/>
</dbReference>
<evidence type="ECO:0000256" key="1">
    <source>
        <dbReference type="ARBA" id="ARBA00009018"/>
    </source>
</evidence>
<dbReference type="CDD" id="cd02022">
    <property type="entry name" value="DPCK"/>
    <property type="match status" value="1"/>
</dbReference>
<organism evidence="8 9">
    <name type="scientific">Candidatus Korobacter versatilis</name>
    <dbReference type="NCBI Taxonomy" id="658062"/>
    <lineage>
        <taxon>Bacteria</taxon>
        <taxon>Pseudomonadati</taxon>
        <taxon>Acidobacteriota</taxon>
        <taxon>Terriglobia</taxon>
        <taxon>Terriglobales</taxon>
        <taxon>Candidatus Korobacteraceae</taxon>
        <taxon>Candidatus Korobacter</taxon>
    </lineage>
</organism>
<evidence type="ECO:0000256" key="2">
    <source>
        <dbReference type="ARBA" id="ARBA00022741"/>
    </source>
</evidence>
<dbReference type="Proteomes" id="UP000779809">
    <property type="component" value="Unassembled WGS sequence"/>
</dbReference>
<proteinExistence type="inferred from homology"/>
<sequence>MVRVAITGGIACGKSTVLQMFAELPHVQVLSADAVVHQLYLPGQTVHHRVVAEFGSAILDPGGRIDRKKLAEAAFASPERRQKLESIVHPAVAAHEVAWMDRVAASSPETKLAVIEVPLLFEAKSEGNFGKTIAVTSSPEKKLARYRAKHPELSEQDAGRELERRSASQMPDEEKARRADLVINNSGAMDAARAQVKQIYEQLVG</sequence>
<comment type="catalytic activity">
    <reaction evidence="5">
        <text>3'-dephospho-CoA + ATP = ADP + CoA + H(+)</text>
        <dbReference type="Rhea" id="RHEA:18245"/>
        <dbReference type="ChEBI" id="CHEBI:15378"/>
        <dbReference type="ChEBI" id="CHEBI:30616"/>
        <dbReference type="ChEBI" id="CHEBI:57287"/>
        <dbReference type="ChEBI" id="CHEBI:57328"/>
        <dbReference type="ChEBI" id="CHEBI:456216"/>
        <dbReference type="EC" id="2.7.1.24"/>
    </reaction>
</comment>
<gene>
    <name evidence="5" type="primary">coaE</name>
    <name evidence="8" type="ORF">HYX28_09680</name>
</gene>
<evidence type="ECO:0000256" key="4">
    <source>
        <dbReference type="ARBA" id="ARBA00022993"/>
    </source>
</evidence>
<feature type="binding site" evidence="5">
    <location>
        <begin position="11"/>
        <end position="16"/>
    </location>
    <ligand>
        <name>ATP</name>
        <dbReference type="ChEBI" id="CHEBI:30616"/>
    </ligand>
</feature>
<evidence type="ECO:0000256" key="3">
    <source>
        <dbReference type="ARBA" id="ARBA00022840"/>
    </source>
</evidence>
<evidence type="ECO:0000256" key="7">
    <source>
        <dbReference type="SAM" id="MobiDB-lite"/>
    </source>
</evidence>
<keyword evidence="5 8" id="KW-0418">Kinase</keyword>
<dbReference type="PROSITE" id="PS51219">
    <property type="entry name" value="DPCK"/>
    <property type="match status" value="1"/>
</dbReference>
<dbReference type="GO" id="GO:0015937">
    <property type="term" value="P:coenzyme A biosynthetic process"/>
    <property type="evidence" value="ECO:0007669"/>
    <property type="project" value="UniProtKB-UniRule"/>
</dbReference>
<protein>
    <recommendedName>
        <fullName evidence="5 6">Dephospho-CoA kinase</fullName>
        <ecNumber evidence="5 6">2.7.1.24</ecNumber>
    </recommendedName>
    <alternativeName>
        <fullName evidence="5">Dephosphocoenzyme A kinase</fullName>
    </alternativeName>
</protein>
<dbReference type="SUPFAM" id="SSF52540">
    <property type="entry name" value="P-loop containing nucleoside triphosphate hydrolases"/>
    <property type="match status" value="1"/>
</dbReference>